<organism evidence="1 2">
    <name type="scientific">Ancylostoma ceylanicum</name>
    <dbReference type="NCBI Taxonomy" id="53326"/>
    <lineage>
        <taxon>Eukaryota</taxon>
        <taxon>Metazoa</taxon>
        <taxon>Ecdysozoa</taxon>
        <taxon>Nematoda</taxon>
        <taxon>Chromadorea</taxon>
        <taxon>Rhabditida</taxon>
        <taxon>Rhabditina</taxon>
        <taxon>Rhabditomorpha</taxon>
        <taxon>Strongyloidea</taxon>
        <taxon>Ancylostomatidae</taxon>
        <taxon>Ancylostomatinae</taxon>
        <taxon>Ancylostoma</taxon>
    </lineage>
</organism>
<gene>
    <name evidence="1" type="primary">Acey_s0161.g3364</name>
    <name evidence="1" type="ORF">Y032_0161g3364</name>
</gene>
<keyword evidence="2" id="KW-1185">Reference proteome</keyword>
<accession>A0A016SX47</accession>
<name>A0A016SX47_9BILA</name>
<proteinExistence type="predicted"/>
<evidence type="ECO:0000313" key="2">
    <source>
        <dbReference type="Proteomes" id="UP000024635"/>
    </source>
</evidence>
<protein>
    <submittedName>
        <fullName evidence="1">Uncharacterized protein</fullName>
    </submittedName>
</protein>
<evidence type="ECO:0000313" key="1">
    <source>
        <dbReference type="EMBL" id="EYB95318.1"/>
    </source>
</evidence>
<dbReference type="Proteomes" id="UP000024635">
    <property type="component" value="Unassembled WGS sequence"/>
</dbReference>
<reference evidence="2" key="1">
    <citation type="journal article" date="2015" name="Nat. Genet.">
        <title>The genome and transcriptome of the zoonotic hookworm Ancylostoma ceylanicum identify infection-specific gene families.</title>
        <authorList>
            <person name="Schwarz E.M."/>
            <person name="Hu Y."/>
            <person name="Antoshechkin I."/>
            <person name="Miller M.M."/>
            <person name="Sternberg P.W."/>
            <person name="Aroian R.V."/>
        </authorList>
    </citation>
    <scope>NUCLEOTIDE SEQUENCE</scope>
    <source>
        <strain evidence="2">HY135</strain>
    </source>
</reference>
<sequence>MTRVWSVFQRLYKEGQITRFRSNHGIQNKTSLSISFKLRVKRSRSEHSENVAPKHSSRQLTALFLKHRGDSFG</sequence>
<dbReference type="AlphaFoldDB" id="A0A016SX47"/>
<dbReference type="EMBL" id="JARK01001497">
    <property type="protein sequence ID" value="EYB95318.1"/>
    <property type="molecule type" value="Genomic_DNA"/>
</dbReference>
<comment type="caution">
    <text evidence="1">The sequence shown here is derived from an EMBL/GenBank/DDBJ whole genome shotgun (WGS) entry which is preliminary data.</text>
</comment>